<evidence type="ECO:0000313" key="2">
    <source>
        <dbReference type="Proteomes" id="UP000094570"/>
    </source>
</evidence>
<dbReference type="EMBL" id="LWAF01000005">
    <property type="protein sequence ID" value="ODN30589.1"/>
    <property type="molecule type" value="Genomic_DNA"/>
</dbReference>
<dbReference type="AlphaFoldDB" id="A0A1E3G2Z7"/>
<protein>
    <submittedName>
        <fullName evidence="1">Uncharacterized protein</fullName>
    </submittedName>
</protein>
<organism evidence="1 2">
    <name type="scientific">Fervidobacterium thailandense</name>
    <dbReference type="NCBI Taxonomy" id="1008305"/>
    <lineage>
        <taxon>Bacteria</taxon>
        <taxon>Thermotogati</taxon>
        <taxon>Thermotogota</taxon>
        <taxon>Thermotogae</taxon>
        <taxon>Thermotogales</taxon>
        <taxon>Fervidobacteriaceae</taxon>
        <taxon>Fervidobacterium</taxon>
    </lineage>
</organism>
<dbReference type="Proteomes" id="UP000094570">
    <property type="component" value="Unassembled WGS sequence"/>
</dbReference>
<evidence type="ECO:0000313" key="1">
    <source>
        <dbReference type="EMBL" id="ODN30589.1"/>
    </source>
</evidence>
<sequence length="66" mass="7706">MPKGEDFETGLKKFEVKTFFATFKMLVANFGRPRLVDLGHKIDFLIFRPFTFANRSKIFGDLPTEF</sequence>
<comment type="caution">
    <text evidence="1">The sequence shown here is derived from an EMBL/GenBank/DDBJ whole genome shotgun (WGS) entry which is preliminary data.</text>
</comment>
<reference evidence="2" key="1">
    <citation type="submission" date="2016-04" db="EMBL/GenBank/DDBJ databases">
        <title>The genome sequence project of a novel Fervidobacterium isolate from a hot spring in Thailand.</title>
        <authorList>
            <person name="Gonzalez J.M."/>
            <person name="Cuecas A."/>
            <person name="Kanoksilapatham W."/>
        </authorList>
    </citation>
    <scope>NUCLEOTIDE SEQUENCE [LARGE SCALE GENOMIC DNA]</scope>
    <source>
        <strain evidence="2">FC2004</strain>
    </source>
</reference>
<accession>A0A1E3G2Z7</accession>
<keyword evidence="2" id="KW-1185">Reference proteome</keyword>
<gene>
    <name evidence="1" type="ORF">A4H02_04960</name>
</gene>
<name>A0A1E3G2Z7_9BACT</name>
<dbReference type="RefSeq" id="WP_069293057.1">
    <property type="nucleotide sequence ID" value="NZ_CP140110.1"/>
</dbReference>
<proteinExistence type="predicted"/>